<dbReference type="InterPro" id="IPR011851">
    <property type="entry name" value="Na/Pro_symporter"/>
</dbReference>
<feature type="transmembrane region" description="Helical" evidence="14">
    <location>
        <begin position="6"/>
        <end position="26"/>
    </location>
</feature>
<protein>
    <recommendedName>
        <fullName evidence="14">Sodium/proline symporter</fullName>
    </recommendedName>
    <alternativeName>
        <fullName evidence="14">Proline permease</fullName>
    </alternativeName>
</protein>
<dbReference type="FunFam" id="1.20.1730.10:FF:000002">
    <property type="entry name" value="Sodium/proline symporter"/>
    <property type="match status" value="1"/>
</dbReference>
<dbReference type="InterPro" id="IPR001734">
    <property type="entry name" value="Na/solute_symporter"/>
</dbReference>
<dbReference type="PROSITE" id="PS50283">
    <property type="entry name" value="NA_SOLUT_SYMP_3"/>
    <property type="match status" value="1"/>
</dbReference>
<comment type="subcellular location">
    <subcellularLocation>
        <location evidence="1 14">Cell membrane</location>
        <topology evidence="1 14">Multi-pass membrane protein</topology>
    </subcellularLocation>
</comment>
<accession>A0A7M1QTX7</accession>
<keyword evidence="14" id="KW-0029">Amino-acid transport</keyword>
<feature type="transmembrane region" description="Helical" evidence="14">
    <location>
        <begin position="162"/>
        <end position="185"/>
    </location>
</feature>
<keyword evidence="4 14" id="KW-1003">Cell membrane</keyword>
<evidence type="ECO:0000256" key="15">
    <source>
        <dbReference type="SAM" id="MobiDB-lite"/>
    </source>
</evidence>
<evidence type="ECO:0000256" key="9">
    <source>
        <dbReference type="ARBA" id="ARBA00023065"/>
    </source>
</evidence>
<evidence type="ECO:0000256" key="10">
    <source>
        <dbReference type="ARBA" id="ARBA00023136"/>
    </source>
</evidence>
<dbReference type="PANTHER" id="PTHR48086">
    <property type="entry name" value="SODIUM/PROLINE SYMPORTER-RELATED"/>
    <property type="match status" value="1"/>
</dbReference>
<keyword evidence="9 14" id="KW-0406">Ion transport</keyword>
<keyword evidence="17" id="KW-1185">Reference proteome</keyword>
<gene>
    <name evidence="16" type="primary">putP</name>
    <name evidence="16" type="ORF">INS88_08605</name>
</gene>
<evidence type="ECO:0000256" key="2">
    <source>
        <dbReference type="ARBA" id="ARBA00006434"/>
    </source>
</evidence>
<feature type="transmembrane region" description="Helical" evidence="14">
    <location>
        <begin position="424"/>
        <end position="441"/>
    </location>
</feature>
<keyword evidence="8 14" id="KW-0915">Sodium</keyword>
<feature type="transmembrane region" description="Helical" evidence="14">
    <location>
        <begin position="366"/>
        <end position="387"/>
    </location>
</feature>
<keyword evidence="10 14" id="KW-0472">Membrane</keyword>
<dbReference type="RefSeq" id="WP_197550935.1">
    <property type="nucleotide sequence ID" value="NZ_CP063213.1"/>
</dbReference>
<comment type="catalytic activity">
    <reaction evidence="12">
        <text>L-proline(in) + Na(+)(in) = L-proline(out) + Na(+)(out)</text>
        <dbReference type="Rhea" id="RHEA:28967"/>
        <dbReference type="ChEBI" id="CHEBI:29101"/>
        <dbReference type="ChEBI" id="CHEBI:60039"/>
    </reaction>
</comment>
<keyword evidence="6 14" id="KW-0769">Symport</keyword>
<evidence type="ECO:0000256" key="13">
    <source>
        <dbReference type="RuleBase" id="RU362091"/>
    </source>
</evidence>
<feature type="region of interest" description="Disordered" evidence="15">
    <location>
        <begin position="496"/>
        <end position="532"/>
    </location>
</feature>
<dbReference type="GO" id="GO:0015824">
    <property type="term" value="P:proline transport"/>
    <property type="evidence" value="ECO:0007669"/>
    <property type="project" value="UniProtKB-UniRule"/>
</dbReference>
<keyword evidence="5 14" id="KW-0812">Transmembrane</keyword>
<dbReference type="CDD" id="cd11475">
    <property type="entry name" value="SLC5sbd_PutP"/>
    <property type="match status" value="1"/>
</dbReference>
<dbReference type="PANTHER" id="PTHR48086:SF3">
    <property type="entry name" value="SODIUM_PROLINE SYMPORTER"/>
    <property type="match status" value="1"/>
</dbReference>
<dbReference type="EMBL" id="CP063213">
    <property type="protein sequence ID" value="QOR45316.1"/>
    <property type="molecule type" value="Genomic_DNA"/>
</dbReference>
<dbReference type="PROSITE" id="PS00457">
    <property type="entry name" value="NA_SOLUT_SYMP_2"/>
    <property type="match status" value="1"/>
</dbReference>
<dbReference type="NCBIfam" id="TIGR02121">
    <property type="entry name" value="Na_Pro_sym"/>
    <property type="match status" value="1"/>
</dbReference>
<evidence type="ECO:0000313" key="17">
    <source>
        <dbReference type="Proteomes" id="UP000595053"/>
    </source>
</evidence>
<dbReference type="GO" id="GO:0015193">
    <property type="term" value="F:L-proline transmembrane transporter activity"/>
    <property type="evidence" value="ECO:0007669"/>
    <property type="project" value="TreeGrafter"/>
</dbReference>
<evidence type="ECO:0000256" key="8">
    <source>
        <dbReference type="ARBA" id="ARBA00023053"/>
    </source>
</evidence>
<dbReference type="GO" id="GO:0005298">
    <property type="term" value="F:proline:sodium symporter activity"/>
    <property type="evidence" value="ECO:0007669"/>
    <property type="project" value="UniProtKB-UniRule"/>
</dbReference>
<dbReference type="InterPro" id="IPR018212">
    <property type="entry name" value="Na/solute_symporter_CS"/>
</dbReference>
<evidence type="ECO:0000256" key="12">
    <source>
        <dbReference type="ARBA" id="ARBA00033708"/>
    </source>
</evidence>
<dbReference type="Pfam" id="PF00474">
    <property type="entry name" value="SSF"/>
    <property type="match status" value="1"/>
</dbReference>
<keyword evidence="3 14" id="KW-0813">Transport</keyword>
<feature type="transmembrane region" description="Helical" evidence="14">
    <location>
        <begin position="453"/>
        <end position="472"/>
    </location>
</feature>
<keyword evidence="7 14" id="KW-1133">Transmembrane helix</keyword>
<evidence type="ECO:0000256" key="14">
    <source>
        <dbReference type="RuleBase" id="RU366012"/>
    </source>
</evidence>
<dbReference type="InterPro" id="IPR050277">
    <property type="entry name" value="Sodium:Solute_Symporter"/>
</dbReference>
<feature type="transmembrane region" description="Helical" evidence="14">
    <location>
        <begin position="232"/>
        <end position="256"/>
    </location>
</feature>
<dbReference type="NCBIfam" id="TIGR00813">
    <property type="entry name" value="sss"/>
    <property type="match status" value="1"/>
</dbReference>
<comment type="similarity">
    <text evidence="2 13">Belongs to the sodium:solute symporter (SSF) (TC 2.A.21) family.</text>
</comment>
<evidence type="ECO:0000256" key="3">
    <source>
        <dbReference type="ARBA" id="ARBA00022448"/>
    </source>
</evidence>
<feature type="transmembrane region" description="Helical" evidence="14">
    <location>
        <begin position="192"/>
        <end position="212"/>
    </location>
</feature>
<feature type="transmembrane region" description="Helical" evidence="14">
    <location>
        <begin position="124"/>
        <end position="142"/>
    </location>
</feature>
<feature type="compositionally biased region" description="Basic and acidic residues" evidence="15">
    <location>
        <begin position="496"/>
        <end position="506"/>
    </location>
</feature>
<organism evidence="16 17">
    <name type="scientific">Trueperella pecoris</name>
    <dbReference type="NCBI Taxonomy" id="2733571"/>
    <lineage>
        <taxon>Bacteria</taxon>
        <taxon>Bacillati</taxon>
        <taxon>Actinomycetota</taxon>
        <taxon>Actinomycetes</taxon>
        <taxon>Actinomycetales</taxon>
        <taxon>Actinomycetaceae</taxon>
        <taxon>Trueperella</taxon>
    </lineage>
</organism>
<evidence type="ECO:0000256" key="7">
    <source>
        <dbReference type="ARBA" id="ARBA00022989"/>
    </source>
</evidence>
<dbReference type="InterPro" id="IPR038377">
    <property type="entry name" value="Na/Glc_symporter_sf"/>
</dbReference>
<evidence type="ECO:0000256" key="5">
    <source>
        <dbReference type="ARBA" id="ARBA00022692"/>
    </source>
</evidence>
<evidence type="ECO:0000256" key="4">
    <source>
        <dbReference type="ARBA" id="ARBA00022475"/>
    </source>
</evidence>
<keyword evidence="11 14" id="KW-0739">Sodium transport</keyword>
<dbReference type="Gene3D" id="1.20.1730.10">
    <property type="entry name" value="Sodium/glucose cotransporter"/>
    <property type="match status" value="1"/>
</dbReference>
<reference evidence="16 17" key="1">
    <citation type="submission" date="2020-10" db="EMBL/GenBank/DDBJ databases">
        <title>Trueperella pecoris sp. nov. isolated from bovine and porcine specimens.</title>
        <authorList>
            <person name="Schoenecker L."/>
            <person name="Schnydrig P."/>
            <person name="Brodard I."/>
            <person name="Thomann A."/>
            <person name="Hemphill A."/>
            <person name="Rodriguez-Campos S."/>
            <person name="Perreten V."/>
            <person name="Jores J."/>
            <person name="Kittl S."/>
        </authorList>
    </citation>
    <scope>NUCLEOTIDE SEQUENCE [LARGE SCALE GENOMIC DNA]</scope>
    <source>
        <strain evidence="16 17">15A0121</strain>
    </source>
</reference>
<name>A0A7M1QTX7_9ACTO</name>
<evidence type="ECO:0000256" key="1">
    <source>
        <dbReference type="ARBA" id="ARBA00004651"/>
    </source>
</evidence>
<evidence type="ECO:0000256" key="11">
    <source>
        <dbReference type="ARBA" id="ARBA00023201"/>
    </source>
</evidence>
<dbReference type="PROSITE" id="PS00456">
    <property type="entry name" value="NA_SOLUT_SYMP_1"/>
    <property type="match status" value="1"/>
</dbReference>
<sequence length="532" mass="57301">MSDTTWQIISMIIYFLVMIGIGLWAYRQTSDVDDYMLGGRQLNPMVAALSAGASDMSGWLLMGLPGALYASGLFEFWIAVGLTVGAWLNWKFIAPRLRSYTEVSNNSITVPSFLDSRLRDSTHALRIVAGLIILSYFTFYVSSGMVAGGTFFEGAFGVDYKLGMLIIAAITVFYTLVGGFLAVSYTDAVQGFLMMLALVLVPAIGIFYVGGFDSMVESVRAVDPALLDPLKGATAIGLISTVAWGLGYFGQPHIIVRFMALRNPKEAKSARRIGIGWMLLAVVGALLTALVGIAAYKHDVNMLANPEQVFIVLGQMLFHPLIAGFMLAAILAAIMSTISSQLLVSSSALIEDVYMTFTNRKLSAKAGVMLSRISVAGIAVLAGGLALNPNDTILGLVAFAWAGFGASFGPTIILALYWRKLTGFGALAGMVMGAITVAVWGNVDGGMFDLYEIVPGFVINFIVTIIVSLLTYEPNPIIEKEFETAVELTKDWSRRDQAKAEVREVTRSNPDGYEPRSATLVAEDGSEIELPK</sequence>
<feature type="transmembrane region" description="Helical" evidence="14">
    <location>
        <begin position="68"/>
        <end position="90"/>
    </location>
</feature>
<accession>A0A8A5UEV7</accession>
<evidence type="ECO:0000313" key="16">
    <source>
        <dbReference type="EMBL" id="QOR45316.1"/>
    </source>
</evidence>
<feature type="transmembrane region" description="Helical" evidence="14">
    <location>
        <begin position="277"/>
        <end position="296"/>
    </location>
</feature>
<feature type="transmembrane region" description="Helical" evidence="14">
    <location>
        <begin position="393"/>
        <end position="417"/>
    </location>
</feature>
<dbReference type="AlphaFoldDB" id="A0A7M1QTX7"/>
<comment type="function">
    <text evidence="14">Catalyzes the sodium-dependent uptake of extracellular L-proline.</text>
</comment>
<dbReference type="Proteomes" id="UP000595053">
    <property type="component" value="Chromosome"/>
</dbReference>
<feature type="transmembrane region" description="Helical" evidence="14">
    <location>
        <begin position="316"/>
        <end position="345"/>
    </location>
</feature>
<proteinExistence type="inferred from homology"/>
<evidence type="ECO:0000256" key="6">
    <source>
        <dbReference type="ARBA" id="ARBA00022847"/>
    </source>
</evidence>
<dbReference type="GO" id="GO:0031402">
    <property type="term" value="F:sodium ion binding"/>
    <property type="evidence" value="ECO:0007669"/>
    <property type="project" value="UniProtKB-UniRule"/>
</dbReference>
<dbReference type="GO" id="GO:0005886">
    <property type="term" value="C:plasma membrane"/>
    <property type="evidence" value="ECO:0007669"/>
    <property type="project" value="UniProtKB-SubCell"/>
</dbReference>